<keyword evidence="5" id="KW-0132">Cell division</keyword>
<feature type="compositionally biased region" description="Low complexity" evidence="12">
    <location>
        <begin position="443"/>
        <end position="457"/>
    </location>
</feature>
<keyword evidence="9" id="KW-0175">Coiled coil</keyword>
<keyword evidence="7" id="KW-0498">Mitosis</keyword>
<dbReference type="SMART" id="SM00015">
    <property type="entry name" value="IQ"/>
    <property type="match status" value="54"/>
</dbReference>
<comment type="subcellular location">
    <subcellularLocation>
        <location evidence="2">Cytoplasm</location>
    </subcellularLocation>
    <subcellularLocation>
        <location evidence="1">Nucleus</location>
    </subcellularLocation>
</comment>
<feature type="region of interest" description="Disordered" evidence="12">
    <location>
        <begin position="265"/>
        <end position="295"/>
    </location>
</feature>
<dbReference type="FunFam" id="1.10.418.10:FF:000051">
    <property type="entry name" value="Abnormal spindle-like microcephaly-associated protein homolog"/>
    <property type="match status" value="1"/>
</dbReference>
<dbReference type="GO" id="GO:0051301">
    <property type="term" value="P:cell division"/>
    <property type="evidence" value="ECO:0007669"/>
    <property type="project" value="UniProtKB-KW"/>
</dbReference>
<protein>
    <recommendedName>
        <fullName evidence="13">Calponin-homology (CH) domain-containing protein</fullName>
    </recommendedName>
</protein>
<dbReference type="SUPFAM" id="SSF52540">
    <property type="entry name" value="P-loop containing nucleoside triphosphate hydrolases"/>
    <property type="match status" value="18"/>
</dbReference>
<dbReference type="SUPFAM" id="SSF47576">
    <property type="entry name" value="Calponin-homology domain, CH-domain"/>
    <property type="match status" value="1"/>
</dbReference>
<feature type="compositionally biased region" description="Polar residues" evidence="12">
    <location>
        <begin position="496"/>
        <end position="529"/>
    </location>
</feature>
<dbReference type="Gene3D" id="1.10.418.10">
    <property type="entry name" value="Calponin-like domain"/>
    <property type="match status" value="2"/>
</dbReference>
<dbReference type="InterPro" id="IPR001715">
    <property type="entry name" value="CH_dom"/>
</dbReference>
<dbReference type="Gene3D" id="1.25.10.10">
    <property type="entry name" value="Leucine-rich Repeat Variant"/>
    <property type="match status" value="1"/>
</dbReference>
<feature type="compositionally biased region" description="Polar residues" evidence="12">
    <location>
        <begin position="139"/>
        <end position="155"/>
    </location>
</feature>
<dbReference type="Pfam" id="PF13914">
    <property type="entry name" value="Phostensin"/>
    <property type="match status" value="1"/>
</dbReference>
<dbReference type="CDD" id="cd21224">
    <property type="entry name" value="CH_ASPM_rpt2"/>
    <property type="match status" value="1"/>
</dbReference>
<dbReference type="Pfam" id="PF00307">
    <property type="entry name" value="CH"/>
    <property type="match status" value="1"/>
</dbReference>
<dbReference type="PROSITE" id="PS50096">
    <property type="entry name" value="IQ"/>
    <property type="match status" value="52"/>
</dbReference>
<name>C3ZHZ0_BRAFL</name>
<dbReference type="GO" id="GO:0005634">
    <property type="term" value="C:nucleus"/>
    <property type="evidence" value="ECO:0007669"/>
    <property type="project" value="UniProtKB-SubCell"/>
</dbReference>
<feature type="compositionally biased region" description="Basic and acidic residues" evidence="12">
    <location>
        <begin position="478"/>
        <end position="491"/>
    </location>
</feature>
<dbReference type="InterPro" id="IPR016024">
    <property type="entry name" value="ARM-type_fold"/>
</dbReference>
<evidence type="ECO:0000313" key="14">
    <source>
        <dbReference type="EMBL" id="EEN47845.1"/>
    </source>
</evidence>
<dbReference type="eggNOG" id="KOG0160">
    <property type="taxonomic scope" value="Eukaryota"/>
</dbReference>
<dbReference type="InterPro" id="IPR011989">
    <property type="entry name" value="ARM-like"/>
</dbReference>
<keyword evidence="3" id="KW-0963">Cytoplasm</keyword>
<evidence type="ECO:0000256" key="11">
    <source>
        <dbReference type="ARBA" id="ARBA00023306"/>
    </source>
</evidence>
<evidence type="ECO:0000259" key="13">
    <source>
        <dbReference type="PROSITE" id="PS50021"/>
    </source>
</evidence>
<evidence type="ECO:0000256" key="6">
    <source>
        <dbReference type="ARBA" id="ARBA00022737"/>
    </source>
</evidence>
<keyword evidence="6" id="KW-0677">Repeat</keyword>
<feature type="region of interest" description="Disordered" evidence="12">
    <location>
        <begin position="570"/>
        <end position="592"/>
    </location>
</feature>
<dbReference type="InterPro" id="IPR036872">
    <property type="entry name" value="CH_dom_sf"/>
</dbReference>
<evidence type="ECO:0000256" key="9">
    <source>
        <dbReference type="ARBA" id="ARBA00023054"/>
    </source>
</evidence>
<keyword evidence="4" id="KW-0597">Phosphoprotein</keyword>
<dbReference type="InterPro" id="IPR027417">
    <property type="entry name" value="P-loop_NTPase"/>
</dbReference>
<organism>
    <name type="scientific">Branchiostoma floridae</name>
    <name type="common">Florida lancelet</name>
    <name type="synonym">Amphioxus</name>
    <dbReference type="NCBI Taxonomy" id="7739"/>
    <lineage>
        <taxon>Eukaryota</taxon>
        <taxon>Metazoa</taxon>
        <taxon>Chordata</taxon>
        <taxon>Cephalochordata</taxon>
        <taxon>Leptocardii</taxon>
        <taxon>Amphioxiformes</taxon>
        <taxon>Branchiostomatidae</taxon>
        <taxon>Branchiostoma</taxon>
    </lineage>
</organism>
<dbReference type="Pfam" id="PF00612">
    <property type="entry name" value="IQ"/>
    <property type="match status" value="38"/>
</dbReference>
<feature type="compositionally biased region" description="Polar residues" evidence="12">
    <location>
        <begin position="85"/>
        <end position="94"/>
    </location>
</feature>
<dbReference type="InParanoid" id="C3ZHZ0"/>
<dbReference type="GO" id="GO:0005516">
    <property type="term" value="F:calmodulin binding"/>
    <property type="evidence" value="ECO:0007669"/>
    <property type="project" value="UniProtKB-KW"/>
</dbReference>
<dbReference type="InterPro" id="IPR000048">
    <property type="entry name" value="IQ_motif_EF-hand-BS"/>
</dbReference>
<feature type="domain" description="Calponin-homology (CH)" evidence="13">
    <location>
        <begin position="833"/>
        <end position="970"/>
    </location>
</feature>
<feature type="compositionally biased region" description="Polar residues" evidence="12">
    <location>
        <begin position="576"/>
        <end position="592"/>
    </location>
</feature>
<feature type="region of interest" description="Disordered" evidence="12">
    <location>
        <begin position="12"/>
        <end position="170"/>
    </location>
</feature>
<gene>
    <name evidence="14" type="ORF">BRAFLDRAFT_88778</name>
</gene>
<dbReference type="SUPFAM" id="SSF48371">
    <property type="entry name" value="ARM repeat"/>
    <property type="match status" value="1"/>
</dbReference>
<keyword evidence="8" id="KW-0112">Calmodulin-binding</keyword>
<dbReference type="Gene3D" id="1.20.5.190">
    <property type="match status" value="29"/>
</dbReference>
<evidence type="ECO:0000256" key="2">
    <source>
        <dbReference type="ARBA" id="ARBA00004496"/>
    </source>
</evidence>
<dbReference type="GO" id="GO:0005737">
    <property type="term" value="C:cytoplasm"/>
    <property type="evidence" value="ECO:0007669"/>
    <property type="project" value="UniProtKB-SubCell"/>
</dbReference>
<dbReference type="InterPro" id="IPR051185">
    <property type="entry name" value="ASPM"/>
</dbReference>
<dbReference type="EMBL" id="GG666625">
    <property type="protein sequence ID" value="EEN47845.1"/>
    <property type="molecule type" value="Genomic_DNA"/>
</dbReference>
<evidence type="ECO:0000256" key="7">
    <source>
        <dbReference type="ARBA" id="ARBA00022776"/>
    </source>
</evidence>
<dbReference type="GO" id="GO:0019902">
    <property type="term" value="F:phosphatase binding"/>
    <property type="evidence" value="ECO:0007669"/>
    <property type="project" value="InterPro"/>
</dbReference>
<dbReference type="InterPro" id="IPR025907">
    <property type="entry name" value="Phostensin/Taperin_PP1-bd_dom"/>
</dbReference>
<feature type="region of interest" description="Disordered" evidence="12">
    <location>
        <begin position="418"/>
        <end position="537"/>
    </location>
</feature>
<dbReference type="PANTHER" id="PTHR22706:SF1">
    <property type="entry name" value="ASSEMBLY FACTOR FOR SPINDLE MICROTUBULES"/>
    <property type="match status" value="1"/>
</dbReference>
<evidence type="ECO:0000256" key="5">
    <source>
        <dbReference type="ARBA" id="ARBA00022618"/>
    </source>
</evidence>
<dbReference type="GO" id="GO:0000922">
    <property type="term" value="C:spindle pole"/>
    <property type="evidence" value="ECO:0007669"/>
    <property type="project" value="UniProtKB-ARBA"/>
</dbReference>
<evidence type="ECO:0000256" key="12">
    <source>
        <dbReference type="SAM" id="MobiDB-lite"/>
    </source>
</evidence>
<feature type="region of interest" description="Disordered" evidence="12">
    <location>
        <begin position="360"/>
        <end position="406"/>
    </location>
</feature>
<proteinExistence type="predicted"/>
<dbReference type="eggNOG" id="KOG0165">
    <property type="taxonomic scope" value="Eukaryota"/>
</dbReference>
<dbReference type="SMART" id="SM00033">
    <property type="entry name" value="CH"/>
    <property type="match status" value="1"/>
</dbReference>
<evidence type="ECO:0000256" key="8">
    <source>
        <dbReference type="ARBA" id="ARBA00022860"/>
    </source>
</evidence>
<evidence type="ECO:0000256" key="10">
    <source>
        <dbReference type="ARBA" id="ARBA00023242"/>
    </source>
</evidence>
<dbReference type="CDD" id="cd21223">
    <property type="entry name" value="CH_ASPM_rpt1"/>
    <property type="match status" value="1"/>
</dbReference>
<dbReference type="PROSITE" id="PS50021">
    <property type="entry name" value="CH"/>
    <property type="match status" value="1"/>
</dbReference>
<dbReference type="PANTHER" id="PTHR22706">
    <property type="entry name" value="ASSEMBLY FACTOR FOR SPINDLE MICROTUBULES"/>
    <property type="match status" value="1"/>
</dbReference>
<dbReference type="GO" id="GO:0007051">
    <property type="term" value="P:spindle organization"/>
    <property type="evidence" value="ECO:0007669"/>
    <property type="project" value="UniProtKB-ARBA"/>
</dbReference>
<keyword evidence="11" id="KW-0131">Cell cycle</keyword>
<evidence type="ECO:0000256" key="1">
    <source>
        <dbReference type="ARBA" id="ARBA00004123"/>
    </source>
</evidence>
<feature type="region of interest" description="Disordered" evidence="12">
    <location>
        <begin position="217"/>
        <end position="239"/>
    </location>
</feature>
<reference evidence="14" key="1">
    <citation type="journal article" date="2008" name="Nature">
        <title>The amphioxus genome and the evolution of the chordate karyotype.</title>
        <authorList>
            <consortium name="US DOE Joint Genome Institute (JGI-PGF)"/>
            <person name="Putnam N.H."/>
            <person name="Butts T."/>
            <person name="Ferrier D.E.K."/>
            <person name="Furlong R.F."/>
            <person name="Hellsten U."/>
            <person name="Kawashima T."/>
            <person name="Robinson-Rechavi M."/>
            <person name="Shoguchi E."/>
            <person name="Terry A."/>
            <person name="Yu J.-K."/>
            <person name="Benito-Gutierrez E.L."/>
            <person name="Dubchak I."/>
            <person name="Garcia-Fernandez J."/>
            <person name="Gibson-Brown J.J."/>
            <person name="Grigoriev I.V."/>
            <person name="Horton A.C."/>
            <person name="de Jong P.J."/>
            <person name="Jurka J."/>
            <person name="Kapitonov V.V."/>
            <person name="Kohara Y."/>
            <person name="Kuroki Y."/>
            <person name="Lindquist E."/>
            <person name="Lucas S."/>
            <person name="Osoegawa K."/>
            <person name="Pennacchio L.A."/>
            <person name="Salamov A.A."/>
            <person name="Satou Y."/>
            <person name="Sauka-Spengler T."/>
            <person name="Schmutz J."/>
            <person name="Shin-I T."/>
            <person name="Toyoda A."/>
            <person name="Bronner-Fraser M."/>
            <person name="Fujiyama A."/>
            <person name="Holland L.Z."/>
            <person name="Holland P.W.H."/>
            <person name="Satoh N."/>
            <person name="Rokhsar D.S."/>
        </authorList>
    </citation>
    <scope>NUCLEOTIDE SEQUENCE [LARGE SCALE GENOMIC DNA]</scope>
    <source>
        <strain evidence="14">S238N-H82</strain>
        <tissue evidence="14">Testes</tissue>
    </source>
</reference>
<feature type="compositionally biased region" description="Polar residues" evidence="12">
    <location>
        <begin position="107"/>
        <end position="131"/>
    </location>
</feature>
<keyword evidence="10" id="KW-0539">Nucleus</keyword>
<sequence>MPTYYLSTVRPTANGEIITVRSPPGSFASSLPIGGTGEGLQSPVLQPNDDDDNDSQDAPSENRKAQPGRKKAPAPQPPSVAGVNAQGTERSQAVQVKPGTQEREELPTTNIDDVEISTKSQNNNSVQSAKTGDQAPTRMMQSSPAGSEVSKTASPPSLDVSPIAPPRHKGTVRKLTVADYVVIGGYEKLGKSSISKGESKKLKISFNDSPTTFEYPSEQSLLEEDDGKGVQAPAGLRTTPSLTTAAGDKLKISFNDSPTTFEYPSEQSLLEEDDGKGVQAPAGLRTTPSLTTAAGDKVSGYSVDLTEVEVQAAEDIVVTLQWTPAEECNSRALLGLKLDNAFRLHVILYGRAVVPVRAKRRTRPREAVKQGSSVARPGPDAAPDTDGENVPPDQPDIGNGPQVKHGENLKPIILSHSTDTSVEPDNKHPDVPMINSHGSTDVTKPSSVQKSKPSSVQKTKRILQQSTVTKRRQNFGKSSEDVRIKAAKKELFGPPNSRSDQPQQQLTNIHSSGSSTKSGERVQSQTQETPLDPGKPLVLKSAVSKNKAMAANKHPQKELVKRGVTLSKKSQAVKAKSTQVKNQVGTSGTTRSQPKVAKSKLCLVNTSKRQESVPAHHYMPYVSKNMYYDERWMQKQERAFIQWLNFILIPNTLAPQPRRNGTAVQMCEYAVLCNLNQLRRAACLLFQSEPMARVIHRLEEEVETGRLQVRADRHLHADQGIRQAILDMLLSYSPLWLRIGLETIFGEVLPLQHNDDVAGLSRFLLNRVLGNSDIAQQFSHPTVPHMYKTGYAAALAKFTLKKFLTLVFFMDRAKLTRLIDQDPCLFCIHANIKSSKELLLTFSREYLSGEGDVTRHLSFLGYSVTHQQTALMEMDYTVQNLATDLRDGLRLNRAVELLTKNWTLSSKLRAPAVSRLQKIHNTKVSLEALQEAGVSLDTGLRGGKIEARDIVEGRQEKTLALLWKLIFHFQVDNFSMSFSDGRVLCLLVHHYLPDLLPVEEICMDTTQSYITNYSGQAGTTQAECPETDKDRLKELLAHEKSNFKLVNQKVLELGTIPPLLCATDMSNTIPDQKVVMATVSYLCARVINLSQKVRAVRIIQAAWRRYHPKPAVGEWTEDVQTATIRLQAAVRGMIVRRSLQRQHKSATTIQAAVRGWTARQQYMKQRQAAIILQQQVRAHLKRKTAQQKYQHVRRATICLQAAVRGMYVRRRQKQAQLAATKIQACWRGHQQLIKYKAIKLAAAIIQQRFRAFKLMQEEQHMYRSLRSATIHLQAAVRGMLVRRSLRKQHKSATTIQAAVRGWTARQQYMKQRQAAITLQQQVRAHLACKTAQQKYHHVRRATIWLQAAVRGMIVRRSLQRQHKSATTIQAAVRGWTARQQYMKQRQAAIILQLYVRAHLAPVRGMYVRRRQKQAQLAATKIQACWRGHQQLIKYKAIKLATTIIQQRFRAFKLMQEEQHMYRSLKSATIRLQAAVRGMLVRKSLQRQHKSATTIQTAVRGWTARQQYIKQRQAAITLQQQVRAHLKCKTAQQKYQHVRRSTIRLQAAVRGMIVRRSLQRQHKSATTIQAAVRRWTARQQYMKQRQAAIILQQQVRAYLARKTAQQKYQHVRRSTICLQAAVRGMYVRRRQKQAQLAATKIQACWRGHQQLIKYKAIKLATTIIQQRFRAFKLMQEEQHMYRSLKSATIRLQAAVRGMLVRKSLQRQHKSATTIQTAVRGWTARQQYIKQRQAAITLQQQVRAHLKCKTAQQKYQHVRRSTIRLQAAVRGMLVRKSLQRKHKSATIIQAAVRGWTARQQYMKQRQAAIVLQLYIRAHLKRKTAQQKYQNIRRATIRLQAAVRGMLVRRSLQRQHKSATTIQAAVRGWTARQQYMKQRQAVIILQQQVRAHLKRKTAQQKYQHVRRATICLQAAVRGMYVRRRQKQAQLAATKIQACWRGHQQLIKYKAIKLATTIIQQRFRAFKLMQEEQHMYRSLRSATIRLQAAVRGMLVRKSLQRQHKSATIIQTAVRGWTARQQYMKQRQAAVVLQLYIRAHLKRKTAQQKYQNIRRATICLQAAVRGMIVRRSLRRQHKSATTIQAAVRGWTARQQYMKQRQAAIVLQQQVRAHLKPVRGMIVRRSLRRQHKSATTIQAAVRGWTARQQYMKQRQAAIVLQQQVRAHLKRKTAQQKYQHVRRATICLQAAVRGMYVRRRQKQAQLLLPRFKLLWRGHQQLIKYKAIKLATTIIQQRFRAFKLMQEKQQIFRSCKSATIRLQAAVRGMLVRRSLRRQHKSATTIQAAVRGWTARQQYIKQRQAAIVLQLYVRAYLKRKTAQMNYQNIRRATICLQAAVRGMYVRRRQKQAQLAATKIQACWRGHQQLVKYKAIKLATTIIQQRFRAFKLMQEEQHMYRSCKSAAIRLQAAVRGMVVRKSLQRQHKSATIIQTAVRGWIARQQYMKQRQAAIILQQQVRAHLARKTAQQKYQHVRRATICLQAGIRGFLARRQLMKWIHASTVIQASFRCFLQRRRYLCIRAAVCRLQAAVRGWTARRTYQQVRVHHRAAVVIQSTYRGFATRKVLQASVRAWLQRKHYLQLRQAVCKLQAAVRYHQKQRLTAAVVLQSYVRMYLAKKLMIQRKKAVIVMQAIWRGRHVRKNIKNKRIRIARAKILAAQRAATEDKKLCNMTATALNLLLKYKHLSTILDALRSMEVVTRLSAVCCERLVQGGAVQVIYTLIQSCNRSLPCQEMIKYSISILLNLAKNPATVAAAVVQEGGVETLVSLMAIYREKDDVIFGQTCLLLTLFCNNAAYQKEVLNMPSVTQKLQSLYRLVNRKAGMSRNKQRMGSQEDKRRTSTALVQMVHHIKPAWILRKDNMLDVPDPLQAVQLVLVTLGL</sequence>
<dbReference type="STRING" id="7739.C3ZHZ0"/>
<evidence type="ECO:0000256" key="4">
    <source>
        <dbReference type="ARBA" id="ARBA00022553"/>
    </source>
</evidence>
<evidence type="ECO:0000256" key="3">
    <source>
        <dbReference type="ARBA" id="ARBA00022490"/>
    </source>
</evidence>
<accession>C3ZHZ0</accession>